<comment type="caution">
    <text evidence="1">The sequence shown here is derived from an EMBL/GenBank/DDBJ whole genome shotgun (WGS) entry which is preliminary data.</text>
</comment>
<organism evidence="1 2">
    <name type="scientific">Neolecta irregularis (strain DAH-3)</name>
    <dbReference type="NCBI Taxonomy" id="1198029"/>
    <lineage>
        <taxon>Eukaryota</taxon>
        <taxon>Fungi</taxon>
        <taxon>Dikarya</taxon>
        <taxon>Ascomycota</taxon>
        <taxon>Taphrinomycotina</taxon>
        <taxon>Neolectales</taxon>
        <taxon>Neolectaceae</taxon>
        <taxon>Neolecta</taxon>
    </lineage>
</organism>
<reference evidence="1 2" key="1">
    <citation type="submission" date="2016-04" db="EMBL/GenBank/DDBJ databases">
        <title>Evolutionary innovation and constraint leading to complex multicellularity in the Ascomycota.</title>
        <authorList>
            <person name="Cisse O."/>
            <person name="Nguyen A."/>
            <person name="Hewitt D.A."/>
            <person name="Jedd G."/>
            <person name="Stajich J.E."/>
        </authorList>
    </citation>
    <scope>NUCLEOTIDE SEQUENCE [LARGE SCALE GENOMIC DNA]</scope>
    <source>
        <strain evidence="1 2">DAH-3</strain>
    </source>
</reference>
<gene>
    <name evidence="1" type="ORF">NEOLI_003156</name>
</gene>
<proteinExistence type="predicted"/>
<sequence>MSNYDEDRNPSVLEMFEKAMNRFHHKAHDHKAQFSPVFLPSFRPDGDQEINGLQTVLTVIFSHSHPELFDIALKINTKGPLIKNLMNAVVSSVYRNKQKSELFGSNILRTLEVGSLADINIITTGTT</sequence>
<keyword evidence="2" id="KW-1185">Reference proteome</keyword>
<protein>
    <submittedName>
        <fullName evidence="1">Uncharacterized protein</fullName>
    </submittedName>
</protein>
<evidence type="ECO:0000313" key="2">
    <source>
        <dbReference type="Proteomes" id="UP000186594"/>
    </source>
</evidence>
<name>A0A1U7LJH2_NEOID</name>
<accession>A0A1U7LJH2</accession>
<dbReference type="Proteomes" id="UP000186594">
    <property type="component" value="Unassembled WGS sequence"/>
</dbReference>
<evidence type="ECO:0000313" key="1">
    <source>
        <dbReference type="EMBL" id="OLL22805.1"/>
    </source>
</evidence>
<dbReference type="AlphaFoldDB" id="A0A1U7LJH2"/>
<dbReference type="EMBL" id="LXFE01002715">
    <property type="protein sequence ID" value="OLL22805.1"/>
    <property type="molecule type" value="Genomic_DNA"/>
</dbReference>